<name>A0ABU3NNK3_9CHLR</name>
<evidence type="ECO:0000313" key="1">
    <source>
        <dbReference type="EMBL" id="MDT8897542.1"/>
    </source>
</evidence>
<comment type="caution">
    <text evidence="1">The sequence shown here is derived from an EMBL/GenBank/DDBJ whole genome shotgun (WGS) entry which is preliminary data.</text>
</comment>
<proteinExistence type="predicted"/>
<protein>
    <submittedName>
        <fullName evidence="1">Uncharacterized protein</fullName>
    </submittedName>
</protein>
<gene>
    <name evidence="1" type="ORF">QYE77_04625</name>
</gene>
<dbReference type="RefSeq" id="WP_315624203.1">
    <property type="nucleotide sequence ID" value="NZ_JAUHMF010000001.1"/>
</dbReference>
<reference evidence="1 2" key="1">
    <citation type="submission" date="2023-07" db="EMBL/GenBank/DDBJ databases">
        <title>Novel species of Thermanaerothrix with wide hydrolytic capabilities.</title>
        <authorList>
            <person name="Zayulina K.S."/>
            <person name="Podosokorskaya O.A."/>
            <person name="Elcheninov A.G."/>
        </authorList>
    </citation>
    <scope>NUCLEOTIDE SEQUENCE [LARGE SCALE GENOMIC DNA]</scope>
    <source>
        <strain evidence="1 2">4228-RoL</strain>
    </source>
</reference>
<evidence type="ECO:0000313" key="2">
    <source>
        <dbReference type="Proteomes" id="UP001254165"/>
    </source>
</evidence>
<dbReference type="Proteomes" id="UP001254165">
    <property type="component" value="Unassembled WGS sequence"/>
</dbReference>
<accession>A0ABU3NNK3</accession>
<organism evidence="1 2">
    <name type="scientific">Thermanaerothrix solaris</name>
    <dbReference type="NCBI Taxonomy" id="3058434"/>
    <lineage>
        <taxon>Bacteria</taxon>
        <taxon>Bacillati</taxon>
        <taxon>Chloroflexota</taxon>
        <taxon>Anaerolineae</taxon>
        <taxon>Anaerolineales</taxon>
        <taxon>Anaerolineaceae</taxon>
        <taxon>Thermanaerothrix</taxon>
    </lineage>
</organism>
<keyword evidence="2" id="KW-1185">Reference proteome</keyword>
<sequence>MKVLHDSSGAILRRVLASLLTLAWLPLAIGIDMLARNTTPPPPQWRYTDVRQLDPIDIETPPQCDFIAAYARTYRADLEIRLDFLDSQSQTNCDLYLAMDWHPGGSFVLPVQAISPRAWDALFIIQANHKPIVIWPSGELAPLKPLILRDPQQDTWTIRLNRYLFSDSQHQATFIAWSTLPGQDLIADSIGPFALSASPPPPAPVALVFWDTLPAATPAQTLRRWDGAHTGPFGRRHGLRHLIEAASYYRIPIILTDLLQPTSLAGLDAIGGLKVVQGAYRQGMLILPTPAIGAPPITPWSYSLAQDSRTKFDFGASTVNFGAFSVSNLSPGQTYFFRYKGSPHIFQVNQTRLIPLPTSFLSSQPVDPQIDSTGDFTLSVKQALIISALSPDKTDVVILGESLPESPWGDRSIAFTALAYLANHPWIHVLNANDLQFFPAQKVAFEAVLPCADLWCTEASSIPIAPVDADWQAQLKATIETLEQTPVTSRTEALRTGLILTTALLSHPTTDTALQTLRGQYQGELGYLREALIWAWHPTDLQTCERDLDADHRPECILSSTTAFAIIDPQDGRLAHLSLIQSGRAIPIVASSAQLAVGLSDPSLWNPQNDLWADPGVIPGAVISPPLEIPYQVATMDSYCLTLTNPPNRVAERYCLQPKGLTLELRGVFSHRQIWLPLVVSPEQRLTPHWVQRYYLSHIAPNHVVWAVLGQGFVEIKISQGDIEVTSFTDALPWLGQPEDPNRDYPAGHYLPFPLALLTIKDPTNLLLEIILH</sequence>
<dbReference type="EMBL" id="JAUHMF010000001">
    <property type="protein sequence ID" value="MDT8897542.1"/>
    <property type="molecule type" value="Genomic_DNA"/>
</dbReference>